<gene>
    <name evidence="1" type="ORF">F511_26514</name>
</gene>
<name>A0A2Z7CAU6_9LAMI</name>
<keyword evidence="2" id="KW-1185">Reference proteome</keyword>
<proteinExistence type="predicted"/>
<accession>A0A2Z7CAU6</accession>
<evidence type="ECO:0000313" key="1">
    <source>
        <dbReference type="EMBL" id="KZV43998.1"/>
    </source>
</evidence>
<dbReference type="Proteomes" id="UP000250235">
    <property type="component" value="Unassembled WGS sequence"/>
</dbReference>
<organism evidence="1 2">
    <name type="scientific">Dorcoceras hygrometricum</name>
    <dbReference type="NCBI Taxonomy" id="472368"/>
    <lineage>
        <taxon>Eukaryota</taxon>
        <taxon>Viridiplantae</taxon>
        <taxon>Streptophyta</taxon>
        <taxon>Embryophyta</taxon>
        <taxon>Tracheophyta</taxon>
        <taxon>Spermatophyta</taxon>
        <taxon>Magnoliopsida</taxon>
        <taxon>eudicotyledons</taxon>
        <taxon>Gunneridae</taxon>
        <taxon>Pentapetalae</taxon>
        <taxon>asterids</taxon>
        <taxon>lamiids</taxon>
        <taxon>Lamiales</taxon>
        <taxon>Gesneriaceae</taxon>
        <taxon>Didymocarpoideae</taxon>
        <taxon>Trichosporeae</taxon>
        <taxon>Loxocarpinae</taxon>
        <taxon>Dorcoceras</taxon>
    </lineage>
</organism>
<reference evidence="1 2" key="1">
    <citation type="journal article" date="2015" name="Proc. Natl. Acad. Sci. U.S.A.">
        <title>The resurrection genome of Boea hygrometrica: A blueprint for survival of dehydration.</title>
        <authorList>
            <person name="Xiao L."/>
            <person name="Yang G."/>
            <person name="Zhang L."/>
            <person name="Yang X."/>
            <person name="Zhao S."/>
            <person name="Ji Z."/>
            <person name="Zhou Q."/>
            <person name="Hu M."/>
            <person name="Wang Y."/>
            <person name="Chen M."/>
            <person name="Xu Y."/>
            <person name="Jin H."/>
            <person name="Xiao X."/>
            <person name="Hu G."/>
            <person name="Bao F."/>
            <person name="Hu Y."/>
            <person name="Wan P."/>
            <person name="Li L."/>
            <person name="Deng X."/>
            <person name="Kuang T."/>
            <person name="Xiang C."/>
            <person name="Zhu J.K."/>
            <person name="Oliver M.J."/>
            <person name="He Y."/>
        </authorList>
    </citation>
    <scope>NUCLEOTIDE SEQUENCE [LARGE SCALE GENOMIC DNA]</scope>
    <source>
        <strain evidence="2">cv. XS01</strain>
    </source>
</reference>
<dbReference type="AlphaFoldDB" id="A0A2Z7CAU6"/>
<dbReference type="EMBL" id="KQ997552">
    <property type="protein sequence ID" value="KZV43998.1"/>
    <property type="molecule type" value="Genomic_DNA"/>
</dbReference>
<protein>
    <submittedName>
        <fullName evidence="1">Putative disease resistance protein</fullName>
    </submittedName>
</protein>
<sequence>MDMCNCLLFRGAVMPVLEAERVTPVTLISLLGSVRHYERSGLLSHLMSWATAAGLIVPELLTFPRAGLTIPSPSDRLKPVYLLNWFIVLRWLTVLSWLIGLSCDPHKLFDFTCCPTSSKLSSVPKLFWVESKSVHPKLIECSELVSARYLFEALSLSGQTSWAVCSNLIKCSELFSVHDRDQSPELFWAYCTDFRKLSMPSELEGSTRRFDEYSFCKNQVTRASLKVNS</sequence>
<evidence type="ECO:0000313" key="2">
    <source>
        <dbReference type="Proteomes" id="UP000250235"/>
    </source>
</evidence>